<dbReference type="EMBL" id="GBRH01235611">
    <property type="protein sequence ID" value="JAD62284.1"/>
    <property type="molecule type" value="Transcribed_RNA"/>
</dbReference>
<organism evidence="1">
    <name type="scientific">Arundo donax</name>
    <name type="common">Giant reed</name>
    <name type="synonym">Donax arundinaceus</name>
    <dbReference type="NCBI Taxonomy" id="35708"/>
    <lineage>
        <taxon>Eukaryota</taxon>
        <taxon>Viridiplantae</taxon>
        <taxon>Streptophyta</taxon>
        <taxon>Embryophyta</taxon>
        <taxon>Tracheophyta</taxon>
        <taxon>Spermatophyta</taxon>
        <taxon>Magnoliopsida</taxon>
        <taxon>Liliopsida</taxon>
        <taxon>Poales</taxon>
        <taxon>Poaceae</taxon>
        <taxon>PACMAD clade</taxon>
        <taxon>Arundinoideae</taxon>
        <taxon>Arundineae</taxon>
        <taxon>Arundo</taxon>
    </lineage>
</organism>
<dbReference type="AlphaFoldDB" id="A0A0A9BE73"/>
<reference evidence="1" key="1">
    <citation type="submission" date="2014-09" db="EMBL/GenBank/DDBJ databases">
        <authorList>
            <person name="Magalhaes I.L.F."/>
            <person name="Oliveira U."/>
            <person name="Santos F.R."/>
            <person name="Vidigal T.H.D.A."/>
            <person name="Brescovit A.D."/>
            <person name="Santos A.J."/>
        </authorList>
    </citation>
    <scope>NUCLEOTIDE SEQUENCE</scope>
    <source>
        <tissue evidence="1">Shoot tissue taken approximately 20 cm above the soil surface</tissue>
    </source>
</reference>
<evidence type="ECO:0000313" key="1">
    <source>
        <dbReference type="EMBL" id="JAD62284.1"/>
    </source>
</evidence>
<reference evidence="1" key="2">
    <citation type="journal article" date="2015" name="Data Brief">
        <title>Shoot transcriptome of the giant reed, Arundo donax.</title>
        <authorList>
            <person name="Barrero R.A."/>
            <person name="Guerrero F.D."/>
            <person name="Moolhuijzen P."/>
            <person name="Goolsby J.A."/>
            <person name="Tidwell J."/>
            <person name="Bellgard S.E."/>
            <person name="Bellgard M.I."/>
        </authorList>
    </citation>
    <scope>NUCLEOTIDE SEQUENCE</scope>
    <source>
        <tissue evidence="1">Shoot tissue taken approximately 20 cm above the soil surface</tissue>
    </source>
</reference>
<protein>
    <submittedName>
        <fullName evidence="1">Uncharacterized protein</fullName>
    </submittedName>
</protein>
<name>A0A0A9BE73_ARUDO</name>
<accession>A0A0A9BE73</accession>
<proteinExistence type="predicted"/>
<sequence length="53" mass="6105">MIFSNVDFKDSLVQDISCIMCVSTHYVNLPFCTVALSNVPKINMPLAHNWKRY</sequence>